<dbReference type="InterPro" id="IPR006118">
    <property type="entry name" value="Recombinase_CS"/>
</dbReference>
<dbReference type="PANTHER" id="PTHR30461:SF26">
    <property type="entry name" value="RESOLVASE HOMOLOG YNEB"/>
    <property type="match status" value="1"/>
</dbReference>
<keyword evidence="3" id="KW-0238">DNA-binding</keyword>
<dbReference type="SUPFAM" id="SSF46689">
    <property type="entry name" value="Homeodomain-like"/>
    <property type="match status" value="1"/>
</dbReference>
<dbReference type="PROSITE" id="PS00398">
    <property type="entry name" value="RECOMBINASES_2"/>
    <property type="match status" value="1"/>
</dbReference>
<dbReference type="Gene3D" id="1.10.10.60">
    <property type="entry name" value="Homeodomain-like"/>
    <property type="match status" value="1"/>
</dbReference>
<name>A0ABR8R2Y6_9CAUL</name>
<proteinExistence type="inferred from homology"/>
<evidence type="ECO:0000256" key="2">
    <source>
        <dbReference type="ARBA" id="ARBA00022908"/>
    </source>
</evidence>
<comment type="caution">
    <text evidence="7">The sequence shown here is derived from an EMBL/GenBank/DDBJ whole genome shotgun (WGS) entry which is preliminary data.</text>
</comment>
<sequence>MSLIGYARVSTTDQDLTIQLDQLQAAGCDKVFAEKRSGTTTAERDQLALALDYVREGDVLLVTRLDRLARSIIDLRQIIDRLQARGVGFRALNQAAMDTTRSDGRLMLNMLAAFAEFETDLRRERQMEGIAKAKAAGVYKGRKPTVDVEAVRRLRAEGVGPAEIARRLGIGRASVYRALE</sequence>
<evidence type="ECO:0000256" key="1">
    <source>
        <dbReference type="ARBA" id="ARBA00009913"/>
    </source>
</evidence>
<feature type="active site" description="O-(5'-phospho-DNA)-serine intermediate" evidence="5">
    <location>
        <position position="10"/>
    </location>
</feature>
<dbReference type="PROSITE" id="PS51736">
    <property type="entry name" value="RECOMBINASES_3"/>
    <property type="match status" value="1"/>
</dbReference>
<dbReference type="Pfam" id="PF00239">
    <property type="entry name" value="Resolvase"/>
    <property type="match status" value="1"/>
</dbReference>
<dbReference type="Gene3D" id="3.40.50.1390">
    <property type="entry name" value="Resolvase, N-terminal catalytic domain"/>
    <property type="match status" value="1"/>
</dbReference>
<dbReference type="CDD" id="cd03768">
    <property type="entry name" value="SR_ResInv"/>
    <property type="match status" value="1"/>
</dbReference>
<dbReference type="InterPro" id="IPR050639">
    <property type="entry name" value="SSR_resolvase"/>
</dbReference>
<dbReference type="PANTHER" id="PTHR30461">
    <property type="entry name" value="DNA-INVERTASE FROM LAMBDOID PROPHAGE"/>
    <property type="match status" value="1"/>
</dbReference>
<dbReference type="RefSeq" id="WP_191744545.1">
    <property type="nucleotide sequence ID" value="NZ_JACSQU010000003.1"/>
</dbReference>
<dbReference type="InterPro" id="IPR009057">
    <property type="entry name" value="Homeodomain-like_sf"/>
</dbReference>
<dbReference type="CDD" id="cd00569">
    <property type="entry name" value="HTH_Hin_like"/>
    <property type="match status" value="1"/>
</dbReference>
<comment type="similarity">
    <text evidence="1">Belongs to the site-specific recombinase resolvase family.</text>
</comment>
<evidence type="ECO:0000313" key="8">
    <source>
        <dbReference type="Proteomes" id="UP000638918"/>
    </source>
</evidence>
<evidence type="ECO:0000256" key="3">
    <source>
        <dbReference type="ARBA" id="ARBA00023125"/>
    </source>
</evidence>
<dbReference type="PROSITE" id="PS00397">
    <property type="entry name" value="RECOMBINASES_1"/>
    <property type="match status" value="1"/>
</dbReference>
<dbReference type="EMBL" id="JACSQU010000003">
    <property type="protein sequence ID" value="MBD7942151.1"/>
    <property type="molecule type" value="Genomic_DNA"/>
</dbReference>
<keyword evidence="4" id="KW-0233">DNA recombination</keyword>
<evidence type="ECO:0000256" key="5">
    <source>
        <dbReference type="PROSITE-ProRule" id="PRU10137"/>
    </source>
</evidence>
<accession>A0ABR8R2Y6</accession>
<keyword evidence="8" id="KW-1185">Reference proteome</keyword>
<dbReference type="InterPro" id="IPR036162">
    <property type="entry name" value="Resolvase-like_N_sf"/>
</dbReference>
<dbReference type="SUPFAM" id="SSF53041">
    <property type="entry name" value="Resolvase-like"/>
    <property type="match status" value="1"/>
</dbReference>
<gene>
    <name evidence="7" type="ORF">H9656_12225</name>
</gene>
<dbReference type="InterPro" id="IPR006120">
    <property type="entry name" value="Resolvase_HTH_dom"/>
</dbReference>
<dbReference type="Pfam" id="PF02796">
    <property type="entry name" value="HTH_7"/>
    <property type="match status" value="1"/>
</dbReference>
<protein>
    <submittedName>
        <fullName evidence="7">Recombinase family protein</fullName>
    </submittedName>
</protein>
<evidence type="ECO:0000313" key="7">
    <source>
        <dbReference type="EMBL" id="MBD7942151.1"/>
    </source>
</evidence>
<evidence type="ECO:0000259" key="6">
    <source>
        <dbReference type="PROSITE" id="PS51736"/>
    </source>
</evidence>
<keyword evidence="2" id="KW-0229">DNA integration</keyword>
<reference evidence="7 8" key="1">
    <citation type="submission" date="2020-08" db="EMBL/GenBank/DDBJ databases">
        <title>A Genomic Blueprint of the Chicken Gut Microbiome.</title>
        <authorList>
            <person name="Gilroy R."/>
            <person name="Ravi A."/>
            <person name="Getino M."/>
            <person name="Pursley I."/>
            <person name="Horton D.L."/>
            <person name="Alikhan N.-F."/>
            <person name="Baker D."/>
            <person name="Gharbi K."/>
            <person name="Hall N."/>
            <person name="Watson M."/>
            <person name="Adriaenssens E.M."/>
            <person name="Foster-Nyarko E."/>
            <person name="Jarju S."/>
            <person name="Secka A."/>
            <person name="Antonio M."/>
            <person name="Oren A."/>
            <person name="Chaudhuri R."/>
            <person name="La Ragione R.M."/>
            <person name="Hildebrand F."/>
            <person name="Pallen M.J."/>
        </authorList>
    </citation>
    <scope>NUCLEOTIDE SEQUENCE [LARGE SCALE GENOMIC DNA]</scope>
    <source>
        <strain evidence="7 8">Sa3CVA3</strain>
    </source>
</reference>
<dbReference type="Proteomes" id="UP000638918">
    <property type="component" value="Unassembled WGS sequence"/>
</dbReference>
<dbReference type="SMART" id="SM00857">
    <property type="entry name" value="Resolvase"/>
    <property type="match status" value="1"/>
</dbReference>
<evidence type="ECO:0000256" key="4">
    <source>
        <dbReference type="ARBA" id="ARBA00023172"/>
    </source>
</evidence>
<organism evidence="7 8">
    <name type="scientific">Brevundimonas guildfordensis</name>
    <dbReference type="NCBI Taxonomy" id="2762241"/>
    <lineage>
        <taxon>Bacteria</taxon>
        <taxon>Pseudomonadati</taxon>
        <taxon>Pseudomonadota</taxon>
        <taxon>Alphaproteobacteria</taxon>
        <taxon>Caulobacterales</taxon>
        <taxon>Caulobacteraceae</taxon>
        <taxon>Brevundimonas</taxon>
    </lineage>
</organism>
<feature type="domain" description="Resolvase/invertase-type recombinase catalytic" evidence="6">
    <location>
        <begin position="2"/>
        <end position="137"/>
    </location>
</feature>
<dbReference type="InterPro" id="IPR006119">
    <property type="entry name" value="Resolv_N"/>
</dbReference>